<name>A0A9P0DYM0_DIABA</name>
<dbReference type="OrthoDB" id="6719897at2759"/>
<keyword evidence="4" id="KW-1185">Reference proteome</keyword>
<evidence type="ECO:0000313" key="4">
    <source>
        <dbReference type="Proteomes" id="UP001153709"/>
    </source>
</evidence>
<organism evidence="3 4">
    <name type="scientific">Diabrotica balteata</name>
    <name type="common">Banded cucumber beetle</name>
    <dbReference type="NCBI Taxonomy" id="107213"/>
    <lineage>
        <taxon>Eukaryota</taxon>
        <taxon>Metazoa</taxon>
        <taxon>Ecdysozoa</taxon>
        <taxon>Arthropoda</taxon>
        <taxon>Hexapoda</taxon>
        <taxon>Insecta</taxon>
        <taxon>Pterygota</taxon>
        <taxon>Neoptera</taxon>
        <taxon>Endopterygota</taxon>
        <taxon>Coleoptera</taxon>
        <taxon>Polyphaga</taxon>
        <taxon>Cucujiformia</taxon>
        <taxon>Chrysomeloidea</taxon>
        <taxon>Chrysomelidae</taxon>
        <taxon>Galerucinae</taxon>
        <taxon>Diabroticina</taxon>
        <taxon>Diabroticites</taxon>
        <taxon>Diabrotica</taxon>
    </lineage>
</organism>
<gene>
    <name evidence="3" type="ORF">DIABBA_LOCUS10564</name>
</gene>
<accession>A0A9P0DYM0</accession>
<dbReference type="InterPro" id="IPR032104">
    <property type="entry name" value="Spaetzle"/>
</dbReference>
<evidence type="ECO:0000259" key="2">
    <source>
        <dbReference type="Pfam" id="PF16077"/>
    </source>
</evidence>
<evidence type="ECO:0000256" key="1">
    <source>
        <dbReference type="SAM" id="SignalP"/>
    </source>
</evidence>
<protein>
    <recommendedName>
        <fullName evidence="2">Spaetzle domain-containing protein</fullName>
    </recommendedName>
</protein>
<dbReference type="Gene3D" id="2.10.90.10">
    <property type="entry name" value="Cystine-knot cytokines"/>
    <property type="match status" value="1"/>
</dbReference>
<sequence length="181" mass="20487">MKVCVSVIYFYVILGLILADEGCEKRIGTICYEDSTYPTDEIPIAYKKLGTKLISAFGRHIPQTRVVEKEVYQSCQLCQTDKNFKIVPLSIISNNNERLYVWSASNYPKPIIEISTCSPEAKCHIEDLQDDFGTICSQKTTKINLLVYNSTSKEFQGQIVPYPSSCECEVVNTSRDFEDSP</sequence>
<dbReference type="Pfam" id="PF16077">
    <property type="entry name" value="Spaetzle"/>
    <property type="match status" value="1"/>
</dbReference>
<dbReference type="AlphaFoldDB" id="A0A9P0DYM0"/>
<dbReference type="InterPro" id="IPR029034">
    <property type="entry name" value="Cystine-knot_cytokine"/>
</dbReference>
<dbReference type="Proteomes" id="UP001153709">
    <property type="component" value="Chromosome 7"/>
</dbReference>
<keyword evidence="1" id="KW-0732">Signal</keyword>
<reference evidence="3" key="1">
    <citation type="submission" date="2022-01" db="EMBL/GenBank/DDBJ databases">
        <authorList>
            <person name="King R."/>
        </authorList>
    </citation>
    <scope>NUCLEOTIDE SEQUENCE</scope>
</reference>
<evidence type="ECO:0000313" key="3">
    <source>
        <dbReference type="EMBL" id="CAH1283035.1"/>
    </source>
</evidence>
<feature type="signal peptide" evidence="1">
    <location>
        <begin position="1"/>
        <end position="19"/>
    </location>
</feature>
<feature type="chain" id="PRO_5040420719" description="Spaetzle domain-containing protein" evidence="1">
    <location>
        <begin position="20"/>
        <end position="181"/>
    </location>
</feature>
<feature type="domain" description="Spaetzle" evidence="2">
    <location>
        <begin position="76"/>
        <end position="170"/>
    </location>
</feature>
<proteinExistence type="predicted"/>
<dbReference type="EMBL" id="OU898282">
    <property type="protein sequence ID" value="CAH1283035.1"/>
    <property type="molecule type" value="Genomic_DNA"/>
</dbReference>